<protein>
    <submittedName>
        <fullName evidence="2">Uncharacterized protein</fullName>
    </submittedName>
</protein>
<comment type="caution">
    <text evidence="2">The sequence shown here is derived from an EMBL/GenBank/DDBJ whole genome shotgun (WGS) entry which is preliminary data.</text>
</comment>
<evidence type="ECO:0000313" key="2">
    <source>
        <dbReference type="EMBL" id="MCI89043.1"/>
    </source>
</evidence>
<proteinExistence type="predicted"/>
<dbReference type="AlphaFoldDB" id="A0A392VNH5"/>
<dbReference type="Proteomes" id="UP000265520">
    <property type="component" value="Unassembled WGS sequence"/>
</dbReference>
<evidence type="ECO:0000256" key="1">
    <source>
        <dbReference type="SAM" id="MobiDB-lite"/>
    </source>
</evidence>
<accession>A0A392VNH5</accession>
<name>A0A392VNH5_9FABA</name>
<dbReference type="EMBL" id="LXQA011208711">
    <property type="protein sequence ID" value="MCI89043.1"/>
    <property type="molecule type" value="Genomic_DNA"/>
</dbReference>
<keyword evidence="3" id="KW-1185">Reference proteome</keyword>
<reference evidence="2 3" key="1">
    <citation type="journal article" date="2018" name="Front. Plant Sci.">
        <title>Red Clover (Trifolium pratense) and Zigzag Clover (T. medium) - A Picture of Genomic Similarities and Differences.</title>
        <authorList>
            <person name="Dluhosova J."/>
            <person name="Istvanek J."/>
            <person name="Nedelnik J."/>
            <person name="Repkova J."/>
        </authorList>
    </citation>
    <scope>NUCLEOTIDE SEQUENCE [LARGE SCALE GENOMIC DNA]</scope>
    <source>
        <strain evidence="3">cv. 10/8</strain>
        <tissue evidence="2">Leaf</tissue>
    </source>
</reference>
<feature type="region of interest" description="Disordered" evidence="1">
    <location>
        <begin position="1"/>
        <end position="29"/>
    </location>
</feature>
<organism evidence="2 3">
    <name type="scientific">Trifolium medium</name>
    <dbReference type="NCBI Taxonomy" id="97028"/>
    <lineage>
        <taxon>Eukaryota</taxon>
        <taxon>Viridiplantae</taxon>
        <taxon>Streptophyta</taxon>
        <taxon>Embryophyta</taxon>
        <taxon>Tracheophyta</taxon>
        <taxon>Spermatophyta</taxon>
        <taxon>Magnoliopsida</taxon>
        <taxon>eudicotyledons</taxon>
        <taxon>Gunneridae</taxon>
        <taxon>Pentapetalae</taxon>
        <taxon>rosids</taxon>
        <taxon>fabids</taxon>
        <taxon>Fabales</taxon>
        <taxon>Fabaceae</taxon>
        <taxon>Papilionoideae</taxon>
        <taxon>50 kb inversion clade</taxon>
        <taxon>NPAAA clade</taxon>
        <taxon>Hologalegina</taxon>
        <taxon>IRL clade</taxon>
        <taxon>Trifolieae</taxon>
        <taxon>Trifolium</taxon>
    </lineage>
</organism>
<sequence>MLTANPANHRAATATSGQSPPQATSTPII</sequence>
<evidence type="ECO:0000313" key="3">
    <source>
        <dbReference type="Proteomes" id="UP000265520"/>
    </source>
</evidence>
<feature type="non-terminal residue" evidence="2">
    <location>
        <position position="29"/>
    </location>
</feature>
<feature type="compositionally biased region" description="Polar residues" evidence="1">
    <location>
        <begin position="13"/>
        <end position="29"/>
    </location>
</feature>